<comment type="similarity">
    <text evidence="4">Belongs to the PP2C family.</text>
</comment>
<evidence type="ECO:0000256" key="2">
    <source>
        <dbReference type="ARBA" id="ARBA00022801"/>
    </source>
</evidence>
<dbReference type="InterPro" id="IPR036457">
    <property type="entry name" value="PPM-type-like_dom_sf"/>
</dbReference>
<evidence type="ECO:0000256" key="5">
    <source>
        <dbReference type="SAM" id="MobiDB-lite"/>
    </source>
</evidence>
<dbReference type="PROSITE" id="PS51746">
    <property type="entry name" value="PPM_2"/>
    <property type="match status" value="1"/>
</dbReference>
<proteinExistence type="inferred from homology"/>
<gene>
    <name evidence="8" type="ORF">QR46_1525</name>
</gene>
<dbReference type="InterPro" id="IPR000222">
    <property type="entry name" value="PP2C_BS"/>
</dbReference>
<dbReference type="GO" id="GO:0046872">
    <property type="term" value="F:metal ion binding"/>
    <property type="evidence" value="ECO:0007669"/>
    <property type="project" value="UniProtKB-KW"/>
</dbReference>
<keyword evidence="3 4" id="KW-0904">Protein phosphatase</keyword>
<dbReference type="SMART" id="SM00331">
    <property type="entry name" value="PP2C_SIG"/>
    <property type="match status" value="1"/>
</dbReference>
<dbReference type="SUPFAM" id="SSF81606">
    <property type="entry name" value="PP2C-like"/>
    <property type="match status" value="1"/>
</dbReference>
<dbReference type="VEuPathDB" id="GiardiaDB:QR46_1525"/>
<feature type="compositionally biased region" description="Polar residues" evidence="5">
    <location>
        <begin position="166"/>
        <end position="183"/>
    </location>
</feature>
<evidence type="ECO:0000256" key="6">
    <source>
        <dbReference type="SAM" id="SignalP"/>
    </source>
</evidence>
<evidence type="ECO:0000256" key="1">
    <source>
        <dbReference type="ARBA" id="ARBA00022723"/>
    </source>
</evidence>
<feature type="region of interest" description="Disordered" evidence="5">
    <location>
        <begin position="135"/>
        <end position="202"/>
    </location>
</feature>
<evidence type="ECO:0000256" key="4">
    <source>
        <dbReference type="RuleBase" id="RU003465"/>
    </source>
</evidence>
<comment type="caution">
    <text evidence="8">The sequence shown here is derived from an EMBL/GenBank/DDBJ whole genome shotgun (WGS) entry which is preliminary data.</text>
</comment>
<feature type="chain" id="PRO_5007800087" evidence="6">
    <location>
        <begin position="21"/>
        <end position="406"/>
    </location>
</feature>
<reference evidence="8 9" key="1">
    <citation type="journal article" date="2015" name="Mol. Biochem. Parasitol.">
        <title>Identification of polymorphic genes for use in assemblage B genotyping assays through comparative genomics of multiple assemblage B Giardia duodenalis isolates.</title>
        <authorList>
            <person name="Wielinga C."/>
            <person name="Thompson R.C."/>
            <person name="Monis P."/>
            <person name="Ryan U."/>
        </authorList>
    </citation>
    <scope>NUCLEOTIDE SEQUENCE [LARGE SCALE GENOMIC DNA]</scope>
    <source>
        <strain evidence="8 9">BAH15c1</strain>
    </source>
</reference>
<accession>A0A132NWM8</accession>
<feature type="signal peptide" evidence="6">
    <location>
        <begin position="1"/>
        <end position="20"/>
    </location>
</feature>
<dbReference type="OrthoDB" id="10264738at2759"/>
<dbReference type="InterPro" id="IPR015655">
    <property type="entry name" value="PP2C"/>
</dbReference>
<keyword evidence="6" id="KW-0732">Signal</keyword>
<dbReference type="EMBL" id="JXTI01000031">
    <property type="protein sequence ID" value="KWX14480.1"/>
    <property type="molecule type" value="Genomic_DNA"/>
</dbReference>
<name>A0A132NWM8_GIAIN</name>
<dbReference type="InterPro" id="IPR001932">
    <property type="entry name" value="PPM-type_phosphatase-like_dom"/>
</dbReference>
<evidence type="ECO:0000313" key="8">
    <source>
        <dbReference type="EMBL" id="KWX14480.1"/>
    </source>
</evidence>
<keyword evidence="1" id="KW-0479">Metal-binding</keyword>
<dbReference type="PANTHER" id="PTHR47992">
    <property type="entry name" value="PROTEIN PHOSPHATASE"/>
    <property type="match status" value="1"/>
</dbReference>
<organism evidence="8 9">
    <name type="scientific">Giardia duodenalis assemblage B</name>
    <dbReference type="NCBI Taxonomy" id="1394984"/>
    <lineage>
        <taxon>Eukaryota</taxon>
        <taxon>Metamonada</taxon>
        <taxon>Diplomonadida</taxon>
        <taxon>Hexamitidae</taxon>
        <taxon>Giardiinae</taxon>
        <taxon>Giardia</taxon>
    </lineage>
</organism>
<evidence type="ECO:0000256" key="3">
    <source>
        <dbReference type="ARBA" id="ARBA00022912"/>
    </source>
</evidence>
<dbReference type="Gene3D" id="3.60.40.10">
    <property type="entry name" value="PPM-type phosphatase domain"/>
    <property type="match status" value="1"/>
</dbReference>
<keyword evidence="2 4" id="KW-0378">Hydrolase</keyword>
<dbReference type="Proteomes" id="UP000070089">
    <property type="component" value="Unassembled WGS sequence"/>
</dbReference>
<feature type="domain" description="PPM-type phosphatase" evidence="7">
    <location>
        <begin position="58"/>
        <end position="399"/>
    </location>
</feature>
<evidence type="ECO:0000313" key="9">
    <source>
        <dbReference type="Proteomes" id="UP000070089"/>
    </source>
</evidence>
<dbReference type="GO" id="GO:0004722">
    <property type="term" value="F:protein serine/threonine phosphatase activity"/>
    <property type="evidence" value="ECO:0007669"/>
    <property type="project" value="InterPro"/>
</dbReference>
<dbReference type="AlphaFoldDB" id="A0A132NWM8"/>
<evidence type="ECO:0000259" key="7">
    <source>
        <dbReference type="PROSITE" id="PS51746"/>
    </source>
</evidence>
<dbReference type="PROSITE" id="PS01032">
    <property type="entry name" value="PPM_1"/>
    <property type="match status" value="1"/>
</dbReference>
<protein>
    <submittedName>
        <fullName evidence="8">Putative Ser/Thr phosphatase 2C</fullName>
    </submittedName>
</protein>
<dbReference type="Pfam" id="PF00481">
    <property type="entry name" value="PP2C"/>
    <property type="match status" value="2"/>
</dbReference>
<sequence>MSVFVWIAADTVTTLTVVHAQPVGRNLAAGGLYPNSKIQKRLFDKRQMATLRLTSVVGIGHAEDPNPRFRKQMEDVCVMIDKLGNSHSTGFFAIYDGHGGQEAARIAGDNLHRYLLEDLLNQKLEHLLEADPLANQSMSQPAGPQAGSKLSPDGHSVGGNPPGGSKDSQLNSAISSGVRTGTFSKDKIPPSGKARVPVPPNEPSKLGTIIRKAIQRTDDVLRQKNVLYVGCTALIALVTKYTIEFASVGDSRAVISINGTAYRCTEDHKASDKQEIDRIKSLGGTVIFGRVNGFISVSRALGDHCIKNLVTCDPFLRSYPRYPAPDSVGVTANSTNELDEFIIMACDGVWDVVTDQQSVDTVRKCLKETGSPQKAAFELKNLAIRSGTQDNVSVLVLLLREISKWI</sequence>
<dbReference type="SMART" id="SM00332">
    <property type="entry name" value="PP2Cc"/>
    <property type="match status" value="1"/>
</dbReference>
<dbReference type="CDD" id="cd00143">
    <property type="entry name" value="PP2Cc"/>
    <property type="match status" value="1"/>
</dbReference>